<evidence type="ECO:0000313" key="1">
    <source>
        <dbReference type="EMBL" id="OGC91683.1"/>
    </source>
</evidence>
<protein>
    <submittedName>
        <fullName evidence="1">Uncharacterized protein</fullName>
    </submittedName>
</protein>
<gene>
    <name evidence="1" type="ORF">A2876_01865</name>
</gene>
<dbReference type="Proteomes" id="UP000178176">
    <property type="component" value="Unassembled WGS sequence"/>
</dbReference>
<name>A0A1F4YEM0_9BACT</name>
<comment type="caution">
    <text evidence="1">The sequence shown here is derived from an EMBL/GenBank/DDBJ whole genome shotgun (WGS) entry which is preliminary data.</text>
</comment>
<reference evidence="1 2" key="1">
    <citation type="journal article" date="2016" name="Nat. Commun.">
        <title>Thousands of microbial genomes shed light on interconnected biogeochemical processes in an aquifer system.</title>
        <authorList>
            <person name="Anantharaman K."/>
            <person name="Brown C.T."/>
            <person name="Hug L.A."/>
            <person name="Sharon I."/>
            <person name="Castelle C.J."/>
            <person name="Probst A.J."/>
            <person name="Thomas B.C."/>
            <person name="Singh A."/>
            <person name="Wilkins M.J."/>
            <person name="Karaoz U."/>
            <person name="Brodie E.L."/>
            <person name="Williams K.H."/>
            <person name="Hubbard S.S."/>
            <person name="Banfield J.F."/>
        </authorList>
    </citation>
    <scope>NUCLEOTIDE SEQUENCE [LARGE SCALE GENOMIC DNA]</scope>
</reference>
<accession>A0A1F4YEM0</accession>
<organism evidence="1 2">
    <name type="scientific">Candidatus Amesbacteria bacterium RIFCSPHIGHO2_01_FULL_48_32b</name>
    <dbReference type="NCBI Taxonomy" id="1797253"/>
    <lineage>
        <taxon>Bacteria</taxon>
        <taxon>Candidatus Amesiibacteriota</taxon>
    </lineage>
</organism>
<sequence>MPADLQKSVKLPEVEEIISLCASMFQKLGYKGPKTSPYPGRQIVFDNQLFIRNSSLSLSVVVLADPPSRTFNFEFRNLPGPPSAVSLQDRGVKSTSIQLVEGPDYKQLSLQVYFETPLNYQGEDLVFRVRVEKTPTGPNLKTGFPWISPQTHMSGTAALDLTRQISSLYS</sequence>
<dbReference type="AlphaFoldDB" id="A0A1F4YEM0"/>
<evidence type="ECO:0000313" key="2">
    <source>
        <dbReference type="Proteomes" id="UP000178176"/>
    </source>
</evidence>
<dbReference type="EMBL" id="MEXH01000031">
    <property type="protein sequence ID" value="OGC91683.1"/>
    <property type="molecule type" value="Genomic_DNA"/>
</dbReference>
<proteinExistence type="predicted"/>